<proteinExistence type="predicted"/>
<name>A0A166KFH5_9AGAM</name>
<gene>
    <name evidence="1" type="ORF">FIBSPDRAFT_825315</name>
</gene>
<organism evidence="1 2">
    <name type="scientific">Athelia psychrophila</name>
    <dbReference type="NCBI Taxonomy" id="1759441"/>
    <lineage>
        <taxon>Eukaryota</taxon>
        <taxon>Fungi</taxon>
        <taxon>Dikarya</taxon>
        <taxon>Basidiomycota</taxon>
        <taxon>Agaricomycotina</taxon>
        <taxon>Agaricomycetes</taxon>
        <taxon>Agaricomycetidae</taxon>
        <taxon>Atheliales</taxon>
        <taxon>Atheliaceae</taxon>
        <taxon>Athelia</taxon>
    </lineage>
</organism>
<keyword evidence="2" id="KW-1185">Reference proteome</keyword>
<sequence>MARIPTDPDLETCPDYALPEHAPIRAFLISPTTTDVQAGELLKSIWTAKNDKDKVAWQLQVVTDAAELLARQQQLDADTLVQEEADRLERDTLYKEERKRNKDKSIPISLDRGLWFLTPEGLDSARRTNLHHNQNTMVVTQNDNGSTPWEPTVQPPRGIVDDEDLPWEDFCTTCPLFIKAAEDALRPSERVDMMSGLFFAVQTHPWRRSRDPLERRSLLVYAAEQRRLWHTAITANGGAYNVSIFNESILRSTHDRLYREDRKVQDAAARRSNMYVPVLVPLAQDPG</sequence>
<protein>
    <submittedName>
        <fullName evidence="1">Uncharacterized protein</fullName>
    </submittedName>
</protein>
<dbReference type="EMBL" id="KV417544">
    <property type="protein sequence ID" value="KZP21856.1"/>
    <property type="molecule type" value="Genomic_DNA"/>
</dbReference>
<dbReference type="AlphaFoldDB" id="A0A166KFH5"/>
<accession>A0A166KFH5</accession>
<dbReference type="STRING" id="436010.A0A166KFH5"/>
<evidence type="ECO:0000313" key="2">
    <source>
        <dbReference type="Proteomes" id="UP000076532"/>
    </source>
</evidence>
<dbReference type="OrthoDB" id="2672960at2759"/>
<reference evidence="1 2" key="1">
    <citation type="journal article" date="2016" name="Mol. Biol. Evol.">
        <title>Comparative Genomics of Early-Diverging Mushroom-Forming Fungi Provides Insights into the Origins of Lignocellulose Decay Capabilities.</title>
        <authorList>
            <person name="Nagy L.G."/>
            <person name="Riley R."/>
            <person name="Tritt A."/>
            <person name="Adam C."/>
            <person name="Daum C."/>
            <person name="Floudas D."/>
            <person name="Sun H."/>
            <person name="Yadav J.S."/>
            <person name="Pangilinan J."/>
            <person name="Larsson K.H."/>
            <person name="Matsuura K."/>
            <person name="Barry K."/>
            <person name="Labutti K."/>
            <person name="Kuo R."/>
            <person name="Ohm R.A."/>
            <person name="Bhattacharya S.S."/>
            <person name="Shirouzu T."/>
            <person name="Yoshinaga Y."/>
            <person name="Martin F.M."/>
            <person name="Grigoriev I.V."/>
            <person name="Hibbett D.S."/>
        </authorList>
    </citation>
    <scope>NUCLEOTIDE SEQUENCE [LARGE SCALE GENOMIC DNA]</scope>
    <source>
        <strain evidence="1 2">CBS 109695</strain>
    </source>
</reference>
<evidence type="ECO:0000313" key="1">
    <source>
        <dbReference type="EMBL" id="KZP21856.1"/>
    </source>
</evidence>
<dbReference type="Proteomes" id="UP000076532">
    <property type="component" value="Unassembled WGS sequence"/>
</dbReference>